<protein>
    <submittedName>
        <fullName evidence="2">Uncharacterized protein</fullName>
    </submittedName>
</protein>
<sequence>MDFETQVGLLMILNITLAVLGVIVGLLLTYLVIRQGVFHGLRAHTRWIDSGKDYKKIR</sequence>
<name>A0A1H4KS34_9MICO</name>
<dbReference type="RefSeq" id="WP_157519598.1">
    <property type="nucleotide sequence ID" value="NZ_FNSQ01000005.1"/>
</dbReference>
<evidence type="ECO:0000313" key="3">
    <source>
        <dbReference type="Proteomes" id="UP000183750"/>
    </source>
</evidence>
<dbReference type="Proteomes" id="UP000183750">
    <property type="component" value="Unassembled WGS sequence"/>
</dbReference>
<gene>
    <name evidence="2" type="ORF">SAMN04489807_1524</name>
</gene>
<dbReference type="EMBL" id="FNSQ01000005">
    <property type="protein sequence ID" value="SEB61350.1"/>
    <property type="molecule type" value="Genomic_DNA"/>
</dbReference>
<keyword evidence="1" id="KW-0812">Transmembrane</keyword>
<keyword evidence="1" id="KW-1133">Transmembrane helix</keyword>
<dbReference type="AlphaFoldDB" id="A0A1H4KS34"/>
<proteinExistence type="predicted"/>
<accession>A0A1H4KS34</accession>
<keyword evidence="3" id="KW-1185">Reference proteome</keyword>
<feature type="transmembrane region" description="Helical" evidence="1">
    <location>
        <begin position="12"/>
        <end position="33"/>
    </location>
</feature>
<reference evidence="3" key="1">
    <citation type="submission" date="2016-10" db="EMBL/GenBank/DDBJ databases">
        <authorList>
            <person name="Varghese N."/>
            <person name="Submissions S."/>
        </authorList>
    </citation>
    <scope>NUCLEOTIDE SEQUENCE [LARGE SCALE GENOMIC DNA]</scope>
    <source>
        <strain evidence="3">DSM 16089</strain>
    </source>
</reference>
<organism evidence="2 3">
    <name type="scientific">Microbacterium hydrocarbonoxydans</name>
    <dbReference type="NCBI Taxonomy" id="273678"/>
    <lineage>
        <taxon>Bacteria</taxon>
        <taxon>Bacillati</taxon>
        <taxon>Actinomycetota</taxon>
        <taxon>Actinomycetes</taxon>
        <taxon>Micrococcales</taxon>
        <taxon>Microbacteriaceae</taxon>
        <taxon>Microbacterium</taxon>
    </lineage>
</organism>
<evidence type="ECO:0000256" key="1">
    <source>
        <dbReference type="SAM" id="Phobius"/>
    </source>
</evidence>
<keyword evidence="1" id="KW-0472">Membrane</keyword>
<evidence type="ECO:0000313" key="2">
    <source>
        <dbReference type="EMBL" id="SEB61350.1"/>
    </source>
</evidence>